<feature type="domain" description="N-acetyltransferase" evidence="1">
    <location>
        <begin position="8"/>
        <end position="150"/>
    </location>
</feature>
<dbReference type="CDD" id="cd04301">
    <property type="entry name" value="NAT_SF"/>
    <property type="match status" value="1"/>
</dbReference>
<dbReference type="InterPro" id="IPR000182">
    <property type="entry name" value="GNAT_dom"/>
</dbReference>
<dbReference type="Gene3D" id="3.40.630.30">
    <property type="match status" value="1"/>
</dbReference>
<dbReference type="AlphaFoldDB" id="A0A6N8HHH9"/>
<name>A0A6N8HHH9_9FLAO</name>
<organism evidence="2 3">
    <name type="scientific">Flavobacterium rakeshii</name>
    <dbReference type="NCBI Taxonomy" id="1038845"/>
    <lineage>
        <taxon>Bacteria</taxon>
        <taxon>Pseudomonadati</taxon>
        <taxon>Bacteroidota</taxon>
        <taxon>Flavobacteriia</taxon>
        <taxon>Flavobacteriales</taxon>
        <taxon>Flavobacteriaceae</taxon>
        <taxon>Flavobacterium</taxon>
    </lineage>
</organism>
<reference evidence="2 3" key="1">
    <citation type="submission" date="2019-12" db="EMBL/GenBank/DDBJ databases">
        <authorList>
            <person name="Sun J.-Q."/>
        </authorList>
    </citation>
    <scope>NUCLEOTIDE SEQUENCE [LARGE SCALE GENOMIC DNA]</scope>
    <source>
        <strain evidence="2 3">JCM 17928</strain>
    </source>
</reference>
<evidence type="ECO:0000259" key="1">
    <source>
        <dbReference type="PROSITE" id="PS51186"/>
    </source>
</evidence>
<sequence length="150" mass="17447">MKPIFKIKRFNELSLSELYESLQLRSEVFVVEQNCVYQDVDGKDTKAIHVLGMFDNTVVAYARLFEPGDYFQNASIGRVVISEKYRDRKWGHDLIKESLQAIKTHYNAKEVTISAQLYLKKFYESHGFIQQGEGYLEDGIPHIEMNLSFV</sequence>
<dbReference type="InterPro" id="IPR016181">
    <property type="entry name" value="Acyl_CoA_acyltransferase"/>
</dbReference>
<dbReference type="RefSeq" id="WP_157484486.1">
    <property type="nucleotide sequence ID" value="NZ_WOWP01000062.1"/>
</dbReference>
<evidence type="ECO:0000313" key="3">
    <source>
        <dbReference type="Proteomes" id="UP000433945"/>
    </source>
</evidence>
<dbReference type="SUPFAM" id="SSF55729">
    <property type="entry name" value="Acyl-CoA N-acyltransferases (Nat)"/>
    <property type="match status" value="1"/>
</dbReference>
<dbReference type="PROSITE" id="PS51186">
    <property type="entry name" value="GNAT"/>
    <property type="match status" value="1"/>
</dbReference>
<dbReference type="Pfam" id="PF13673">
    <property type="entry name" value="Acetyltransf_10"/>
    <property type="match status" value="1"/>
</dbReference>
<gene>
    <name evidence="2" type="ORF">GN157_15935</name>
</gene>
<dbReference type="GO" id="GO:0016747">
    <property type="term" value="F:acyltransferase activity, transferring groups other than amino-acyl groups"/>
    <property type="evidence" value="ECO:0007669"/>
    <property type="project" value="InterPro"/>
</dbReference>
<dbReference type="EMBL" id="WOWP01000062">
    <property type="protein sequence ID" value="MUV05204.1"/>
    <property type="molecule type" value="Genomic_DNA"/>
</dbReference>
<protein>
    <submittedName>
        <fullName evidence="2">GNAT family N-acetyltransferase</fullName>
    </submittedName>
</protein>
<dbReference type="Proteomes" id="UP000433945">
    <property type="component" value="Unassembled WGS sequence"/>
</dbReference>
<keyword evidence="3" id="KW-1185">Reference proteome</keyword>
<keyword evidence="2" id="KW-0808">Transferase</keyword>
<evidence type="ECO:0000313" key="2">
    <source>
        <dbReference type="EMBL" id="MUV05204.1"/>
    </source>
</evidence>
<proteinExistence type="predicted"/>
<dbReference type="OrthoDB" id="9796171at2"/>
<comment type="caution">
    <text evidence="2">The sequence shown here is derived from an EMBL/GenBank/DDBJ whole genome shotgun (WGS) entry which is preliminary data.</text>
</comment>
<accession>A0A6N8HHH9</accession>